<evidence type="ECO:0000313" key="1">
    <source>
        <dbReference type="EMBL" id="KAK8849464.1"/>
    </source>
</evidence>
<gene>
    <name evidence="1" type="ORF">IAR55_004797</name>
</gene>
<proteinExistence type="predicted"/>
<accession>A0AAW0YIH9</accession>
<sequence>MSRQNIVSLIRLTVDEKKYDLRIHHHSDIHLSILADDADDSKGAHEHLELTLRSDPPPPTEIDPDFRADTGDILLVTSDNVGFYFPLETLVKRVGFFSDLEDLPHVESDSINGFTPETASEIRRELPSATSAGLRLVLFALRQTGTATRMLLEIKSRQSEFLRALPEAFKIADAYDIPHLTQLLITAFHDDPFWTFTIAALNSNESLAKQESSRTIKLKL</sequence>
<comment type="caution">
    <text evidence="1">The sequence shown here is derived from an EMBL/GenBank/DDBJ whole genome shotgun (WGS) entry which is preliminary data.</text>
</comment>
<protein>
    <submittedName>
        <fullName evidence="1">Uncharacterized protein</fullName>
    </submittedName>
</protein>
<name>A0AAW0YIH9_9TREE</name>
<reference evidence="1 2" key="1">
    <citation type="journal article" date="2024" name="bioRxiv">
        <title>Comparative genomics of Cryptococcus and Kwoniella reveals pathogenesis evolution and contrasting karyotype dynamics via intercentromeric recombination or chromosome fusion.</title>
        <authorList>
            <person name="Coelho M.A."/>
            <person name="David-Palma M."/>
            <person name="Shea T."/>
            <person name="Bowers K."/>
            <person name="McGinley-Smith S."/>
            <person name="Mohammad A.W."/>
            <person name="Gnirke A."/>
            <person name="Yurkov A.M."/>
            <person name="Nowrousian M."/>
            <person name="Sun S."/>
            <person name="Cuomo C.A."/>
            <person name="Heitman J."/>
        </authorList>
    </citation>
    <scope>NUCLEOTIDE SEQUENCE [LARGE SCALE GENOMIC DNA]</scope>
    <source>
        <strain evidence="1 2">CBS 13917</strain>
    </source>
</reference>
<organism evidence="1 2">
    <name type="scientific">Kwoniella newhampshirensis</name>
    <dbReference type="NCBI Taxonomy" id="1651941"/>
    <lineage>
        <taxon>Eukaryota</taxon>
        <taxon>Fungi</taxon>
        <taxon>Dikarya</taxon>
        <taxon>Basidiomycota</taxon>
        <taxon>Agaricomycotina</taxon>
        <taxon>Tremellomycetes</taxon>
        <taxon>Tremellales</taxon>
        <taxon>Cryptococcaceae</taxon>
        <taxon>Kwoniella</taxon>
    </lineage>
</organism>
<dbReference type="AlphaFoldDB" id="A0AAW0YIH9"/>
<dbReference type="GeneID" id="92182055"/>
<dbReference type="Proteomes" id="UP001388673">
    <property type="component" value="Unassembled WGS sequence"/>
</dbReference>
<dbReference type="EMBL" id="JBCAWK010000009">
    <property type="protein sequence ID" value="KAK8849464.1"/>
    <property type="molecule type" value="Genomic_DNA"/>
</dbReference>
<dbReference type="KEGG" id="kne:92182055"/>
<dbReference type="RefSeq" id="XP_066801352.1">
    <property type="nucleotide sequence ID" value="XM_066947893.1"/>
</dbReference>
<evidence type="ECO:0000313" key="2">
    <source>
        <dbReference type="Proteomes" id="UP001388673"/>
    </source>
</evidence>
<keyword evidence="2" id="KW-1185">Reference proteome</keyword>